<evidence type="ECO:0000313" key="1">
    <source>
        <dbReference type="EMBL" id="QEM12816.1"/>
    </source>
</evidence>
<evidence type="ECO:0000313" key="2">
    <source>
        <dbReference type="Proteomes" id="UP000251402"/>
    </source>
</evidence>
<dbReference type="KEGG" id="mrub:DEO27_023325"/>
<dbReference type="EMBL" id="CP043450">
    <property type="protein sequence ID" value="QEM12816.1"/>
    <property type="molecule type" value="Genomic_DNA"/>
</dbReference>
<gene>
    <name evidence="1" type="ORF">DEO27_023325</name>
</gene>
<dbReference type="InterPro" id="IPR029044">
    <property type="entry name" value="Nucleotide-diphossugar_trans"/>
</dbReference>
<organism evidence="1 2">
    <name type="scientific">Mucilaginibacter rubeus</name>
    <dbReference type="NCBI Taxonomy" id="2027860"/>
    <lineage>
        <taxon>Bacteria</taxon>
        <taxon>Pseudomonadati</taxon>
        <taxon>Bacteroidota</taxon>
        <taxon>Sphingobacteriia</taxon>
        <taxon>Sphingobacteriales</taxon>
        <taxon>Sphingobacteriaceae</taxon>
        <taxon>Mucilaginibacter</taxon>
    </lineage>
</organism>
<protein>
    <submittedName>
        <fullName evidence="1">Acyl esterase</fullName>
    </submittedName>
</protein>
<sequence length="275" mass="31406">MAITILSTFVKNIRPSAYKFRYTICTLVTRHEEYAEMLGSFIEAGFDTDICEYLMINNSEGNTADAYDGINLFLQDAQGEYIIVCHQDILLINKESKQLLDQRIAEMTKLDPKWAVLGNAGAVDRLYKRNVFKIAYPNGKIDIKGDLPQKVCSVDENFIVIKKSANLSLSSDIGGFHFYGLDICMGAEFRGYTCYVIDFLLLHKSLGNVDETFKRSFKVVKNKYTHFLRGRYVNTTIASFYLSGSPIKNAIFNTRLFRRVIKTFEEIKAKLNRAK</sequence>
<dbReference type="AlphaFoldDB" id="A0A5C1I4N0"/>
<dbReference type="Proteomes" id="UP000251402">
    <property type="component" value="Chromosome"/>
</dbReference>
<dbReference type="Gene3D" id="3.90.550.10">
    <property type="entry name" value="Spore Coat Polysaccharide Biosynthesis Protein SpsA, Chain A"/>
    <property type="match status" value="1"/>
</dbReference>
<keyword evidence="2" id="KW-1185">Reference proteome</keyword>
<name>A0A5C1I4N0_9SPHI</name>
<dbReference type="OrthoDB" id="7851643at2"/>
<accession>A0A5C1I4N0</accession>
<dbReference type="RefSeq" id="WP_112575743.1">
    <property type="nucleotide sequence ID" value="NZ_CP043450.1"/>
</dbReference>
<reference evidence="1" key="1">
    <citation type="submission" date="2019-08" db="EMBL/GenBank/DDBJ databases">
        <title>Comparative genome analysis confer to the adaptation heavy metal polluted environment.</title>
        <authorList>
            <person name="Li Y."/>
        </authorList>
    </citation>
    <scope>NUCLEOTIDE SEQUENCE [LARGE SCALE GENOMIC DNA]</scope>
    <source>
        <strain evidence="1">P1</strain>
    </source>
</reference>
<proteinExistence type="predicted"/>